<evidence type="ECO:0000259" key="6">
    <source>
        <dbReference type="Pfam" id="PF07940"/>
    </source>
</evidence>
<organism evidence="7 8">
    <name type="scientific">Paenibacillus qinlingensis</name>
    <dbReference type="NCBI Taxonomy" id="1837343"/>
    <lineage>
        <taxon>Bacteria</taxon>
        <taxon>Bacillati</taxon>
        <taxon>Bacillota</taxon>
        <taxon>Bacilli</taxon>
        <taxon>Bacillales</taxon>
        <taxon>Paenibacillaceae</taxon>
        <taxon>Paenibacillus</taxon>
    </lineage>
</organism>
<dbReference type="Pfam" id="PF07940">
    <property type="entry name" value="Hepar_II_III_C"/>
    <property type="match status" value="1"/>
</dbReference>
<comment type="caution">
    <text evidence="7">The sequence shown here is derived from an EMBL/GenBank/DDBJ whole genome shotgun (WGS) entry which is preliminary data.</text>
</comment>
<keyword evidence="2" id="KW-0732">Signal</keyword>
<dbReference type="SUPFAM" id="SSF48230">
    <property type="entry name" value="Chondroitin AC/alginate lyase"/>
    <property type="match status" value="1"/>
</dbReference>
<keyword evidence="4" id="KW-0456">Lyase</keyword>
<evidence type="ECO:0000259" key="5">
    <source>
        <dbReference type="Pfam" id="PF05426"/>
    </source>
</evidence>
<dbReference type="InterPro" id="IPR008397">
    <property type="entry name" value="Alginate_lyase_dom"/>
</dbReference>
<feature type="domain" description="Heparinase II/III-like C-terminal" evidence="6">
    <location>
        <begin position="369"/>
        <end position="516"/>
    </location>
</feature>
<dbReference type="InterPro" id="IPR012480">
    <property type="entry name" value="Hepar_II_III_C"/>
</dbReference>
<evidence type="ECO:0008006" key="9">
    <source>
        <dbReference type="Google" id="ProtNLM"/>
    </source>
</evidence>
<evidence type="ECO:0000256" key="2">
    <source>
        <dbReference type="ARBA" id="ARBA00022729"/>
    </source>
</evidence>
<keyword evidence="8" id="KW-1185">Reference proteome</keyword>
<evidence type="ECO:0000256" key="4">
    <source>
        <dbReference type="ARBA" id="ARBA00023239"/>
    </source>
</evidence>
<dbReference type="Pfam" id="PF05426">
    <property type="entry name" value="Alginate_lyase"/>
    <property type="match status" value="1"/>
</dbReference>
<protein>
    <recommendedName>
        <fullName evidence="9">Alginate lyase domain-containing protein</fullName>
    </recommendedName>
</protein>
<accession>A0ABU1NWK4</accession>
<name>A0ABU1NWK4_9BACL</name>
<gene>
    <name evidence="7" type="ORF">J2736_003051</name>
</gene>
<dbReference type="PANTHER" id="PTHR39210">
    <property type="entry name" value="HEPARIN-SULFATE LYASE"/>
    <property type="match status" value="1"/>
</dbReference>
<comment type="subcellular location">
    <subcellularLocation>
        <location evidence="1">Periplasm</location>
    </subcellularLocation>
</comment>
<evidence type="ECO:0000313" key="8">
    <source>
        <dbReference type="Proteomes" id="UP001267290"/>
    </source>
</evidence>
<dbReference type="PANTHER" id="PTHR39210:SF1">
    <property type="entry name" value="HEPARIN-SULFATE LYASE"/>
    <property type="match status" value="1"/>
</dbReference>
<dbReference type="Gene3D" id="1.50.10.100">
    <property type="entry name" value="Chondroitin AC/alginate lyase"/>
    <property type="match status" value="1"/>
</dbReference>
<dbReference type="RefSeq" id="WP_310499418.1">
    <property type="nucleotide sequence ID" value="NZ_JAVDSB010000004.1"/>
</dbReference>
<dbReference type="InterPro" id="IPR008929">
    <property type="entry name" value="Chondroitin_lyas"/>
</dbReference>
<evidence type="ECO:0000256" key="3">
    <source>
        <dbReference type="ARBA" id="ARBA00022764"/>
    </source>
</evidence>
<dbReference type="Gene3D" id="2.70.98.70">
    <property type="match status" value="1"/>
</dbReference>
<feature type="domain" description="Alginate lyase" evidence="5">
    <location>
        <begin position="166"/>
        <end position="292"/>
    </location>
</feature>
<keyword evidence="3" id="KW-0574">Periplasm</keyword>
<proteinExistence type="predicted"/>
<reference evidence="7 8" key="1">
    <citation type="submission" date="2023-07" db="EMBL/GenBank/DDBJ databases">
        <title>Sorghum-associated microbial communities from plants grown in Nebraska, USA.</title>
        <authorList>
            <person name="Schachtman D."/>
        </authorList>
    </citation>
    <scope>NUCLEOTIDE SEQUENCE [LARGE SCALE GENOMIC DNA]</scope>
    <source>
        <strain evidence="7 8">CC258</strain>
    </source>
</reference>
<evidence type="ECO:0000313" key="7">
    <source>
        <dbReference type="EMBL" id="MDR6551862.1"/>
    </source>
</evidence>
<dbReference type="EMBL" id="JAVDSB010000004">
    <property type="protein sequence ID" value="MDR6551862.1"/>
    <property type="molecule type" value="Genomic_DNA"/>
</dbReference>
<sequence length="666" mass="75274">MNEALFSPAFFKQIQEKCYEVSWAQQALDKLEQQAEKRWESLIDIPLLGGGWSHDYNCPGEGAKLVRIDRHHHRCPSCGNIWSGSPWDEVAIRNEHIDYSVGSWQMAVLYGLTGSERAAVWTKQVLLFYAEHYEQYVLHDRIGGTSKDAAKVMCQTLSESSWVLPLVQAYCILKQHGVVNLSEQQRIEQNWLLKIVPLLDGNQLGISNWQSYHNAARAWIAAATDRQDLLEKAVYDTKHGFLFQMENSLSDDGFWYEGAWGYHFYTLGAQVDLVLAAHYMNVPLYKNERFQSMFRAPLQCMLPDGTLPPVHDSDVIDVKKLSHLFEFSSAFFGEGYEVAAVSERDSLMSLLYGPPHLDGEAQTSSRETAFTELKKAGMILMKQTASAQVAMVDFGKHGGYHGHRDKLSLLYYTGGHAWLNDAGMLPYGNAMHERFFKQTIAHNTVTIGGCSQAEAEGTIVKAEQDEKGWIYLETETSEAYPGTVLRRHCVLTDKLLVDVFDVYCDEPQDVDWIIHTQGSPVLAAGRETPVEPILLGEQDGYDCLKQTIQWSPELTEVWHRTWSWDQAEHNGDHFDVYGLMPSTEGTSEEIYLAESPAMPSMGKRSTIIRRRLQVKNTRFIAIFRACTEGDKPLQVEVVDAMSGLQVQVTYPEGNVDCMAIPYPSLK</sequence>
<dbReference type="Proteomes" id="UP001267290">
    <property type="component" value="Unassembled WGS sequence"/>
</dbReference>
<evidence type="ECO:0000256" key="1">
    <source>
        <dbReference type="ARBA" id="ARBA00004418"/>
    </source>
</evidence>